<keyword evidence="2" id="KW-1185">Reference proteome</keyword>
<accession>A0ABD2CLB5</accession>
<organism evidence="1 2">
    <name type="scientific">Vespula maculifrons</name>
    <name type="common">Eastern yellow jacket</name>
    <name type="synonym">Wasp</name>
    <dbReference type="NCBI Taxonomy" id="7453"/>
    <lineage>
        <taxon>Eukaryota</taxon>
        <taxon>Metazoa</taxon>
        <taxon>Ecdysozoa</taxon>
        <taxon>Arthropoda</taxon>
        <taxon>Hexapoda</taxon>
        <taxon>Insecta</taxon>
        <taxon>Pterygota</taxon>
        <taxon>Neoptera</taxon>
        <taxon>Endopterygota</taxon>
        <taxon>Hymenoptera</taxon>
        <taxon>Apocrita</taxon>
        <taxon>Aculeata</taxon>
        <taxon>Vespoidea</taxon>
        <taxon>Vespidae</taxon>
        <taxon>Vespinae</taxon>
        <taxon>Vespula</taxon>
    </lineage>
</organism>
<dbReference type="EMBL" id="JAYRBN010000042">
    <property type="protein sequence ID" value="KAL2745609.1"/>
    <property type="molecule type" value="Genomic_DNA"/>
</dbReference>
<proteinExistence type="predicted"/>
<name>A0ABD2CLB5_VESMC</name>
<dbReference type="Proteomes" id="UP001607303">
    <property type="component" value="Unassembled WGS sequence"/>
</dbReference>
<reference evidence="1 2" key="1">
    <citation type="journal article" date="2024" name="Ann. Entomol. Soc. Am.">
        <title>Genomic analyses of the southern and eastern yellowjacket wasps (Hymenoptera: Vespidae) reveal evolutionary signatures of social life.</title>
        <authorList>
            <person name="Catto M.A."/>
            <person name="Caine P.B."/>
            <person name="Orr S.E."/>
            <person name="Hunt B.G."/>
            <person name="Goodisman M.A.D."/>
        </authorList>
    </citation>
    <scope>NUCLEOTIDE SEQUENCE [LARGE SCALE GENOMIC DNA]</scope>
    <source>
        <strain evidence="1">232</strain>
        <tissue evidence="1">Head and thorax</tissue>
    </source>
</reference>
<protein>
    <submittedName>
        <fullName evidence="1">PiggyBac transposable element-derived protein 4-like</fullName>
    </submittedName>
</protein>
<evidence type="ECO:0000313" key="2">
    <source>
        <dbReference type="Proteomes" id="UP001607303"/>
    </source>
</evidence>
<sequence>MSSLREQKFIGFILKAIITLVTRGIKDSEKQMNVYAAQIISEEQLHRLDEWSETNRNEIKRYFALIIWIELKKTCTSTVISRNQFESLLQFINFSKDEENDPNNRLFKIIRIIDIQMIIITSRLHPEYIHYYNPDESLTPSQD</sequence>
<evidence type="ECO:0000313" key="1">
    <source>
        <dbReference type="EMBL" id="KAL2745609.1"/>
    </source>
</evidence>
<dbReference type="AlphaFoldDB" id="A0ABD2CLB5"/>
<gene>
    <name evidence="1" type="ORF">V1477_006173</name>
</gene>
<comment type="caution">
    <text evidence="1">The sequence shown here is derived from an EMBL/GenBank/DDBJ whole genome shotgun (WGS) entry which is preliminary data.</text>
</comment>